<feature type="transmembrane region" description="Helical" evidence="1">
    <location>
        <begin position="217"/>
        <end position="238"/>
    </location>
</feature>
<dbReference type="RefSeq" id="WP_058583328.1">
    <property type="nucleotide sequence ID" value="NZ_LOPU01000037.1"/>
</dbReference>
<feature type="transmembrane region" description="Helical" evidence="1">
    <location>
        <begin position="106"/>
        <end position="125"/>
    </location>
</feature>
<dbReference type="OrthoDB" id="163266at2157"/>
<accession>A0A0W1R473</accession>
<evidence type="ECO:0000313" key="3">
    <source>
        <dbReference type="Proteomes" id="UP000054387"/>
    </source>
</evidence>
<evidence type="ECO:0000256" key="1">
    <source>
        <dbReference type="SAM" id="Phobius"/>
    </source>
</evidence>
<protein>
    <submittedName>
        <fullName evidence="2">Uncharacterized protein</fullName>
    </submittedName>
</protein>
<comment type="caution">
    <text evidence="2">The sequence shown here is derived from an EMBL/GenBank/DDBJ whole genome shotgun (WGS) entry which is preliminary data.</text>
</comment>
<keyword evidence="1" id="KW-1133">Transmembrane helix</keyword>
<keyword evidence="1" id="KW-0472">Membrane</keyword>
<keyword evidence="1" id="KW-0812">Transmembrane</keyword>
<dbReference type="InterPro" id="IPR055952">
    <property type="entry name" value="DUF7530"/>
</dbReference>
<dbReference type="Pfam" id="PF24374">
    <property type="entry name" value="DUF7530"/>
    <property type="match status" value="1"/>
</dbReference>
<reference evidence="2 3" key="1">
    <citation type="submission" date="2015-12" db="EMBL/GenBank/DDBJ databases">
        <title>Haloprofundus marisrubri gen. nov., sp. nov., an extremely halophilic archaeon isolated from the Discovery deep brine-seawater interface in the Red Sea.</title>
        <authorList>
            <person name="Zhang G."/>
            <person name="Stingl U."/>
            <person name="Rashid M."/>
        </authorList>
    </citation>
    <scope>NUCLEOTIDE SEQUENCE [LARGE SCALE GENOMIC DNA]</scope>
    <source>
        <strain evidence="2 3">SB9</strain>
    </source>
</reference>
<evidence type="ECO:0000313" key="2">
    <source>
        <dbReference type="EMBL" id="KTG07901.1"/>
    </source>
</evidence>
<organism evidence="2 3">
    <name type="scientific">Haloprofundus marisrubri</name>
    <dbReference type="NCBI Taxonomy" id="1514971"/>
    <lineage>
        <taxon>Archaea</taxon>
        <taxon>Methanobacteriati</taxon>
        <taxon>Methanobacteriota</taxon>
        <taxon>Stenosarchaea group</taxon>
        <taxon>Halobacteria</taxon>
        <taxon>Halobacteriales</taxon>
        <taxon>Haloferacaceae</taxon>
        <taxon>Haloprofundus</taxon>
    </lineage>
</organism>
<sequence>MQEPQYDEATEPEPVYGDTWVYESIVGALPGIDLTEWQAVLLQIAIFEISVLFLAWAYDLWNAALAGTAAVFVAAVGSIAMVRIGEGTRSLDLPTSYQRLLFGSRIEVVLTVLAFIALITHLFVFDPERAANPLVTTLFGEQPDVIPVYLMLLVLWDLCYRIGASWWASVVALWRSYRFTFDGETAAELRRVDLMNVAFGLAQLVLVPFILDRPVLLFAVGGHVVAVTVVSVVAMLTLDVETGGENW</sequence>
<dbReference type="STRING" id="1514971.AUR64_01305"/>
<feature type="transmembrane region" description="Helical" evidence="1">
    <location>
        <begin position="145"/>
        <end position="174"/>
    </location>
</feature>
<proteinExistence type="predicted"/>
<dbReference type="AlphaFoldDB" id="A0A0W1R473"/>
<feature type="transmembrane region" description="Helical" evidence="1">
    <location>
        <begin position="64"/>
        <end position="85"/>
    </location>
</feature>
<dbReference type="EMBL" id="LOPU01000037">
    <property type="protein sequence ID" value="KTG07901.1"/>
    <property type="molecule type" value="Genomic_DNA"/>
</dbReference>
<keyword evidence="3" id="KW-1185">Reference proteome</keyword>
<feature type="transmembrane region" description="Helical" evidence="1">
    <location>
        <begin position="39"/>
        <end position="58"/>
    </location>
</feature>
<name>A0A0W1R473_9EURY</name>
<dbReference type="Proteomes" id="UP000054387">
    <property type="component" value="Unassembled WGS sequence"/>
</dbReference>
<gene>
    <name evidence="2" type="ORF">AUR64_01305</name>
</gene>
<feature type="transmembrane region" description="Helical" evidence="1">
    <location>
        <begin position="194"/>
        <end position="211"/>
    </location>
</feature>